<dbReference type="Proteomes" id="UP000789508">
    <property type="component" value="Unassembled WGS sequence"/>
</dbReference>
<reference evidence="1" key="1">
    <citation type="submission" date="2021-06" db="EMBL/GenBank/DDBJ databases">
        <authorList>
            <person name="Kallberg Y."/>
            <person name="Tangrot J."/>
            <person name="Rosling A."/>
        </authorList>
    </citation>
    <scope>NUCLEOTIDE SEQUENCE</scope>
    <source>
        <strain evidence="1">FL130A</strain>
    </source>
</reference>
<gene>
    <name evidence="1" type="ORF">ALEPTO_LOCUS1287</name>
</gene>
<dbReference type="AlphaFoldDB" id="A0A9N8VHM2"/>
<dbReference type="InterPro" id="IPR032675">
    <property type="entry name" value="LRR_dom_sf"/>
</dbReference>
<dbReference type="SUPFAM" id="SSF52047">
    <property type="entry name" value="RNI-like"/>
    <property type="match status" value="1"/>
</dbReference>
<proteinExistence type="predicted"/>
<dbReference type="EMBL" id="CAJVPS010000130">
    <property type="protein sequence ID" value="CAG8456067.1"/>
    <property type="molecule type" value="Genomic_DNA"/>
</dbReference>
<keyword evidence="2" id="KW-1185">Reference proteome</keyword>
<evidence type="ECO:0000313" key="2">
    <source>
        <dbReference type="Proteomes" id="UP000789508"/>
    </source>
</evidence>
<comment type="caution">
    <text evidence="1">The sequence shown here is derived from an EMBL/GenBank/DDBJ whole genome shotgun (WGS) entry which is preliminary data.</text>
</comment>
<organism evidence="1 2">
    <name type="scientific">Ambispora leptoticha</name>
    <dbReference type="NCBI Taxonomy" id="144679"/>
    <lineage>
        <taxon>Eukaryota</taxon>
        <taxon>Fungi</taxon>
        <taxon>Fungi incertae sedis</taxon>
        <taxon>Mucoromycota</taxon>
        <taxon>Glomeromycotina</taxon>
        <taxon>Glomeromycetes</taxon>
        <taxon>Archaeosporales</taxon>
        <taxon>Ambisporaceae</taxon>
        <taxon>Ambispora</taxon>
    </lineage>
</organism>
<name>A0A9N8VHM2_9GLOM</name>
<protein>
    <submittedName>
        <fullName evidence="1">7779_t:CDS:1</fullName>
    </submittedName>
</protein>
<evidence type="ECO:0000313" key="1">
    <source>
        <dbReference type="EMBL" id="CAG8456067.1"/>
    </source>
</evidence>
<sequence length="543" mass="63047">MANNDEERPKEILPPDCLYEIFKKLEDDKQTLFRCMLGNREWCCQIVPILWSYPFRSLSSESQILIVPSFINCLNEQEKISLVNLGIPLKASKRSRPVFEYSTFIKEIDVEKLENSVEKWLKLSFTREPEAGLWNKVISVSKKFFQLIFRTSTAFENLHIEKTKVISYIPDFTMFPNAPKALAHLKKFKYCGWQGNYLHKDLSNVTELLTAMKLMTRDLESIEVDFQNINNINAQKLTDLVSLQNSLQYFKFINLLDQYGEILMPGLREKQGKNIKTLFFDSLHFYVEESTYLEHLEYFNVLETLIFEDCQADVESDIESYEWWMSLARGPMSLKRLYFNVKHLNGQVLIPIISHTKGNLQELIIRQECSASLFNSINETSRNIVSLSVVIDGSAVNSLLNALVGLRQLEQLIIRQSLDGGTPISLEIWPKLARILPKSLNYFLVDFNEFSADSLAIFLQTRETPIRQIGFGNADVFGSGHLVVIIYYAREKSIVRKVGFSTRSHRFQYSHFNREILSKAKEYIEFVDIIEFDRDPNSLGMRF</sequence>
<dbReference type="Gene3D" id="3.80.10.10">
    <property type="entry name" value="Ribonuclease Inhibitor"/>
    <property type="match status" value="1"/>
</dbReference>
<dbReference type="OrthoDB" id="2328876at2759"/>
<accession>A0A9N8VHM2</accession>